<dbReference type="Proteomes" id="UP001050975">
    <property type="component" value="Unassembled WGS sequence"/>
</dbReference>
<accession>A0AAV3X9W2</accession>
<dbReference type="EMBL" id="BLAY01000029">
    <property type="protein sequence ID" value="GET37500.1"/>
    <property type="molecule type" value="Genomic_DNA"/>
</dbReference>
<organism evidence="1 2">
    <name type="scientific">Microseira wollei NIES-4236</name>
    <dbReference type="NCBI Taxonomy" id="2530354"/>
    <lineage>
        <taxon>Bacteria</taxon>
        <taxon>Bacillati</taxon>
        <taxon>Cyanobacteriota</taxon>
        <taxon>Cyanophyceae</taxon>
        <taxon>Oscillatoriophycideae</taxon>
        <taxon>Aerosakkonematales</taxon>
        <taxon>Aerosakkonemataceae</taxon>
        <taxon>Microseira</taxon>
    </lineage>
</organism>
<evidence type="ECO:0000313" key="2">
    <source>
        <dbReference type="Proteomes" id="UP001050975"/>
    </source>
</evidence>
<proteinExistence type="predicted"/>
<comment type="caution">
    <text evidence="1">The sequence shown here is derived from an EMBL/GenBank/DDBJ whole genome shotgun (WGS) entry which is preliminary data.</text>
</comment>
<reference evidence="1" key="1">
    <citation type="submission" date="2019-10" db="EMBL/GenBank/DDBJ databases">
        <title>Draft genome sequece of Microseira wollei NIES-4236.</title>
        <authorList>
            <person name="Yamaguchi H."/>
            <person name="Suzuki S."/>
            <person name="Kawachi M."/>
        </authorList>
    </citation>
    <scope>NUCLEOTIDE SEQUENCE</scope>
    <source>
        <strain evidence="1">NIES-4236</strain>
    </source>
</reference>
<sequence>MGVWTGRLILPAKELREIQDKTILFEVQKTDRFHDNLVGKTVNLKWSDKKEVQEYVQSVTLDVRFTQETKKSQKSGQLHPERLNNWKKVDPLESLAGARGQDDVIVMLKNPAVVSRDSGEKVSLVIDREPVQVTARFYGLVTIIKRKKKDSDRFLVRHYNKSSKQFDDIPETIRIPQVPADRDGIPRSTNIKIESSPLNSQGWYIYGAKGADGIFVVQAIEPRAILRLKPDEVRLGLPAGKYYIKHKIWKNVAREKGTAKTVLLDPVAQKKTEAVGKWREGDRAIVIHTFGGIGGKKAEPTPLGMVTGHFSYGIARVVRDRFTNELRFDIEYQQVYAHNPDGIIAGSIKWSSYMGDLWRGWLGTRPVCDIIVKLDAVTEDYNFDGIKLSPLGEFTRQLDIMMARYRIGDGTGAAIVTPATSCVQDSNFALYATIKQIQADIASNSQIQDWLQRHPNEPQTLRFQKLVELGRSLEKNLIPWRTVRSDWYYSTAELAGTRQPDSLILTLIKAITTWRTIMPRQAQDEIATILLKNGGSLWIIRTNQVGGFDPDIAPLATTAFRRWNI</sequence>
<gene>
    <name evidence="1" type="ORF">MiSe_22530</name>
</gene>
<name>A0AAV3X9W2_9CYAN</name>
<keyword evidence="2" id="KW-1185">Reference proteome</keyword>
<protein>
    <submittedName>
        <fullName evidence="1">Abortive infection protein</fullName>
    </submittedName>
</protein>
<evidence type="ECO:0000313" key="1">
    <source>
        <dbReference type="EMBL" id="GET37500.1"/>
    </source>
</evidence>
<dbReference type="AlphaFoldDB" id="A0AAV3X9W2"/>